<sequence length="212" mass="23308">MDRYRRWRAGWYGGAVLLLGMISMIWALPEAEACSPEAWSYHSLAEKSEAILYGEVVAAHQEGRQAVLRVIRYVGEGVAPQTASLPATRSSQRTLEDMCPDLSTRFEPGREYLVFLKQDGPEPVLLNESFTTALPIEAGLVVEATHNARSTADQLLEETAHIRGITVQSPPADAPSWGMLPKPRWGMIGAAMTAASLGLVILLRILRARRRG</sequence>
<name>A0ABU9DQR6_9BACL</name>
<accession>A0ABU9DQR6</accession>
<feature type="transmembrane region" description="Helical" evidence="1">
    <location>
        <begin position="9"/>
        <end position="28"/>
    </location>
</feature>
<feature type="transmembrane region" description="Helical" evidence="1">
    <location>
        <begin position="185"/>
        <end position="206"/>
    </location>
</feature>
<evidence type="ECO:0000313" key="2">
    <source>
        <dbReference type="EMBL" id="MEK8130428.1"/>
    </source>
</evidence>
<organism evidence="2 3">
    <name type="scientific">Paenibacillus filicis</name>
    <dbReference type="NCBI Taxonomy" id="669464"/>
    <lineage>
        <taxon>Bacteria</taxon>
        <taxon>Bacillati</taxon>
        <taxon>Bacillota</taxon>
        <taxon>Bacilli</taxon>
        <taxon>Bacillales</taxon>
        <taxon>Paenibacillaceae</taxon>
        <taxon>Paenibacillus</taxon>
    </lineage>
</organism>
<dbReference type="Proteomes" id="UP001469365">
    <property type="component" value="Unassembled WGS sequence"/>
</dbReference>
<keyword evidence="1" id="KW-0472">Membrane</keyword>
<protein>
    <submittedName>
        <fullName evidence="2">Uncharacterized protein</fullName>
    </submittedName>
</protein>
<keyword evidence="1" id="KW-0812">Transmembrane</keyword>
<keyword evidence="1" id="KW-1133">Transmembrane helix</keyword>
<gene>
    <name evidence="2" type="ORF">WMW72_21195</name>
</gene>
<evidence type="ECO:0000256" key="1">
    <source>
        <dbReference type="SAM" id="Phobius"/>
    </source>
</evidence>
<evidence type="ECO:0000313" key="3">
    <source>
        <dbReference type="Proteomes" id="UP001469365"/>
    </source>
</evidence>
<dbReference type="EMBL" id="JBBPCC010000014">
    <property type="protein sequence ID" value="MEK8130428.1"/>
    <property type="molecule type" value="Genomic_DNA"/>
</dbReference>
<reference evidence="2 3" key="1">
    <citation type="submission" date="2024-04" db="EMBL/GenBank/DDBJ databases">
        <title>draft genome sequnece of Paenibacillus filicis.</title>
        <authorList>
            <person name="Kim D.-U."/>
        </authorList>
    </citation>
    <scope>NUCLEOTIDE SEQUENCE [LARGE SCALE GENOMIC DNA]</scope>
    <source>
        <strain evidence="2 3">KACC14197</strain>
    </source>
</reference>
<dbReference type="RefSeq" id="WP_341417564.1">
    <property type="nucleotide sequence ID" value="NZ_JBBPCC010000014.1"/>
</dbReference>
<comment type="caution">
    <text evidence="2">The sequence shown here is derived from an EMBL/GenBank/DDBJ whole genome shotgun (WGS) entry which is preliminary data.</text>
</comment>
<keyword evidence="3" id="KW-1185">Reference proteome</keyword>
<proteinExistence type="predicted"/>